<evidence type="ECO:0000313" key="3">
    <source>
        <dbReference type="Proteomes" id="UP000789396"/>
    </source>
</evidence>
<proteinExistence type="predicted"/>
<evidence type="ECO:0000256" key="1">
    <source>
        <dbReference type="SAM" id="MobiDB-lite"/>
    </source>
</evidence>
<keyword evidence="3" id="KW-1185">Reference proteome</keyword>
<gene>
    <name evidence="2" type="ORF">RFULGI_LOCUS5449</name>
</gene>
<dbReference type="Proteomes" id="UP000789396">
    <property type="component" value="Unassembled WGS sequence"/>
</dbReference>
<protein>
    <submittedName>
        <fullName evidence="2">1789_t:CDS:1</fullName>
    </submittedName>
</protein>
<dbReference type="EMBL" id="CAJVPZ010006211">
    <property type="protein sequence ID" value="CAG8570837.1"/>
    <property type="molecule type" value="Genomic_DNA"/>
</dbReference>
<reference evidence="2" key="1">
    <citation type="submission" date="2021-06" db="EMBL/GenBank/DDBJ databases">
        <authorList>
            <person name="Kallberg Y."/>
            <person name="Tangrot J."/>
            <person name="Rosling A."/>
        </authorList>
    </citation>
    <scope>NUCLEOTIDE SEQUENCE</scope>
    <source>
        <strain evidence="2">IN212</strain>
    </source>
</reference>
<organism evidence="2 3">
    <name type="scientific">Racocetra fulgida</name>
    <dbReference type="NCBI Taxonomy" id="60492"/>
    <lineage>
        <taxon>Eukaryota</taxon>
        <taxon>Fungi</taxon>
        <taxon>Fungi incertae sedis</taxon>
        <taxon>Mucoromycota</taxon>
        <taxon>Glomeromycotina</taxon>
        <taxon>Glomeromycetes</taxon>
        <taxon>Diversisporales</taxon>
        <taxon>Gigasporaceae</taxon>
        <taxon>Racocetra</taxon>
    </lineage>
</organism>
<accession>A0A9N9BJD9</accession>
<feature type="region of interest" description="Disordered" evidence="1">
    <location>
        <begin position="210"/>
        <end position="233"/>
    </location>
</feature>
<feature type="compositionally biased region" description="Basic and acidic residues" evidence="1">
    <location>
        <begin position="213"/>
        <end position="224"/>
    </location>
</feature>
<comment type="caution">
    <text evidence="2">The sequence shown here is derived from an EMBL/GenBank/DDBJ whole genome shotgun (WGS) entry which is preliminary data.</text>
</comment>
<evidence type="ECO:0000313" key="2">
    <source>
        <dbReference type="EMBL" id="CAG8570837.1"/>
    </source>
</evidence>
<dbReference type="OrthoDB" id="2446527at2759"/>
<dbReference type="AlphaFoldDB" id="A0A9N9BJD9"/>
<sequence>MSDSEIEPYVQPVYKFLGTKTPLRSEICPSPVVAGLREKYEGLRESLNPLHEVAKKAAYIDTLIYLLREQGFEFHQSLDGEHQLIDLIGKKEVKIKVIDDSNAEEEIDGSVNEEHDSDEIDETRKTIKLSPPNRKRMVHYNTTHKKANTGKMIDNHKKIAIRKDEEISPLGHHYSVESSTVKTNAIKRVITKNFNGNVRRPPVKFSQIKTSSIRKDVSRHDSSFREPMNSMKYPSKKLNKTSALYVPPDLAYVEVPRISAKLKAMYIKV</sequence>
<name>A0A9N9BJD9_9GLOM</name>